<protein>
    <submittedName>
        <fullName evidence="1">Uncharacterized protein</fullName>
    </submittedName>
</protein>
<dbReference type="RefSeq" id="WP_157032014.1">
    <property type="nucleotide sequence ID" value="NZ_KK853997.1"/>
</dbReference>
<dbReference type="eggNOG" id="ENOG503212B">
    <property type="taxonomic scope" value="Bacteria"/>
</dbReference>
<keyword evidence="2" id="KW-1185">Reference proteome</keyword>
<sequence>MGAQFYVSVDQSAAPAWPFTQQQLAQAVQRRWPESTSGADPGNEVLEIDVRVGDAHCEIAYHYDRHFFAFPDQAPLRTPVVIIHTLLRDLAPTTPAVWWADYDGTPEPFDLRDDAEQVAEDFGE</sequence>
<reference evidence="1 2" key="1">
    <citation type="submission" date="2014-05" db="EMBL/GenBank/DDBJ databases">
        <title>Draft Genome Sequence of Kitasatospora cheerisanensis KCTC 2395.</title>
        <authorList>
            <person name="Nam D.H."/>
        </authorList>
    </citation>
    <scope>NUCLEOTIDE SEQUENCE [LARGE SCALE GENOMIC DNA]</scope>
    <source>
        <strain evidence="1 2">KCTC 2395</strain>
    </source>
</reference>
<dbReference type="PATRIC" id="fig|1348663.4.peg.2517"/>
<accession>A0A066Z5Y5</accession>
<dbReference type="AlphaFoldDB" id="A0A066Z5Y5"/>
<comment type="caution">
    <text evidence="1">The sequence shown here is derived from an EMBL/GenBank/DDBJ whole genome shotgun (WGS) entry which is preliminary data.</text>
</comment>
<name>A0A066Z5Y5_9ACTN</name>
<dbReference type="HOGENOM" id="CLU_2000846_0_0_11"/>
<dbReference type="EMBL" id="JNBY01000081">
    <property type="protein sequence ID" value="KDN85590.1"/>
    <property type="molecule type" value="Genomic_DNA"/>
</dbReference>
<evidence type="ECO:0000313" key="1">
    <source>
        <dbReference type="EMBL" id="KDN85590.1"/>
    </source>
</evidence>
<evidence type="ECO:0000313" key="2">
    <source>
        <dbReference type="Proteomes" id="UP000027178"/>
    </source>
</evidence>
<dbReference type="Proteomes" id="UP000027178">
    <property type="component" value="Unassembled WGS sequence"/>
</dbReference>
<dbReference type="OrthoDB" id="4321820at2"/>
<gene>
    <name evidence="1" type="ORF">KCH_26070</name>
</gene>
<proteinExistence type="predicted"/>
<organism evidence="1 2">
    <name type="scientific">Kitasatospora cheerisanensis KCTC 2395</name>
    <dbReference type="NCBI Taxonomy" id="1348663"/>
    <lineage>
        <taxon>Bacteria</taxon>
        <taxon>Bacillati</taxon>
        <taxon>Actinomycetota</taxon>
        <taxon>Actinomycetes</taxon>
        <taxon>Kitasatosporales</taxon>
        <taxon>Streptomycetaceae</taxon>
        <taxon>Kitasatospora</taxon>
    </lineage>
</organism>